<feature type="signal peptide" evidence="6">
    <location>
        <begin position="1"/>
        <end position="27"/>
    </location>
</feature>
<keyword evidence="2" id="KW-0479">Metal-binding</keyword>
<evidence type="ECO:0000256" key="1">
    <source>
        <dbReference type="ARBA" id="ARBA00000110"/>
    </source>
</evidence>
<dbReference type="GO" id="GO:0016829">
    <property type="term" value="F:lyase activity"/>
    <property type="evidence" value="ECO:0007669"/>
    <property type="project" value="UniProtKB-KW"/>
</dbReference>
<dbReference type="CDD" id="cd08576">
    <property type="entry name" value="GDPD_like_SMaseD_PLD"/>
    <property type="match status" value="1"/>
</dbReference>
<keyword evidence="6" id="KW-0732">Signal</keyword>
<evidence type="ECO:0000256" key="5">
    <source>
        <dbReference type="ARBA" id="ARBA00023239"/>
    </source>
</evidence>
<keyword evidence="5" id="KW-0456">Lyase</keyword>
<keyword evidence="4" id="KW-1015">Disulfide bond</keyword>
<comment type="catalytic activity">
    <reaction evidence="1">
        <text>an N-(acyl)-sphingosylphosphoethanolamine = an N-(acyl)-sphingosyl-1,3-cyclic phosphate + ethanolamine</text>
        <dbReference type="Rhea" id="RHEA:60648"/>
        <dbReference type="ChEBI" id="CHEBI:57603"/>
        <dbReference type="ChEBI" id="CHEBI:143891"/>
        <dbReference type="ChEBI" id="CHEBI:143892"/>
    </reaction>
</comment>
<evidence type="ECO:0000256" key="4">
    <source>
        <dbReference type="ARBA" id="ARBA00023157"/>
    </source>
</evidence>
<dbReference type="GO" id="GO:0008081">
    <property type="term" value="F:phosphoric diester hydrolase activity"/>
    <property type="evidence" value="ECO:0007669"/>
    <property type="project" value="InterPro"/>
</dbReference>
<evidence type="ECO:0000256" key="3">
    <source>
        <dbReference type="ARBA" id="ARBA00022842"/>
    </source>
</evidence>
<proteinExistence type="predicted"/>
<accession>A0A131YNX6</accession>
<dbReference type="GO" id="GO:0046872">
    <property type="term" value="F:metal ion binding"/>
    <property type="evidence" value="ECO:0007669"/>
    <property type="project" value="UniProtKB-KW"/>
</dbReference>
<evidence type="ECO:0000256" key="2">
    <source>
        <dbReference type="ARBA" id="ARBA00022723"/>
    </source>
</evidence>
<dbReference type="AlphaFoldDB" id="A0A131YNX6"/>
<name>A0A131YNX6_RHIAP</name>
<keyword evidence="3" id="KW-0460">Magnesium</keyword>
<dbReference type="SUPFAM" id="SSF51695">
    <property type="entry name" value="PLC-like phosphodiesterases"/>
    <property type="match status" value="1"/>
</dbReference>
<dbReference type="EMBL" id="GEDV01008282">
    <property type="protein sequence ID" value="JAP80275.1"/>
    <property type="molecule type" value="Transcribed_RNA"/>
</dbReference>
<dbReference type="GO" id="GO:0006629">
    <property type="term" value="P:lipid metabolic process"/>
    <property type="evidence" value="ECO:0007669"/>
    <property type="project" value="InterPro"/>
</dbReference>
<protein>
    <submittedName>
        <fullName evidence="7">Sphingomyelinase</fullName>
    </submittedName>
</protein>
<dbReference type="Gene3D" id="3.20.20.190">
    <property type="entry name" value="Phosphatidylinositol (PI) phosphodiesterase"/>
    <property type="match status" value="1"/>
</dbReference>
<dbReference type="InterPro" id="IPR017946">
    <property type="entry name" value="PLC-like_Pdiesterase_TIM-brl"/>
</dbReference>
<evidence type="ECO:0000256" key="6">
    <source>
        <dbReference type="SAM" id="SignalP"/>
    </source>
</evidence>
<sequence>MALNSCSVSRCFALAAVLCSVLRQSLSAYAIPRGLARRPVYNIAHMVNTIEQVDEAMRLGANSIEADVTFTANGTATWFYHGTPCDCFRWCDRHEEIPALLDYVRRTTSAADGKYNERLTLLFLDLKVTNVLPQYKYRAGVDIAEKLIRHLWSGVYTWNAMNVLLSIRSVRDGDVLRGALHTIYRIMPLMLYKTGVDVGNNDQPLDAIRDLYLKLGITGHRWQGDGATNCVSYLRPPRRLYSIIRNRQSEAPHHYVEKAYQWTVDIPGQLRGSLRKGVDAIVTNRPDRLAAILREDEFRDVVRPATVYDNPWTRFDDFVGMDSGMDS</sequence>
<evidence type="ECO:0000313" key="7">
    <source>
        <dbReference type="EMBL" id="JAP80275.1"/>
    </source>
</evidence>
<organism evidence="7">
    <name type="scientific">Rhipicephalus appendiculatus</name>
    <name type="common">Brown ear tick</name>
    <dbReference type="NCBI Taxonomy" id="34631"/>
    <lineage>
        <taxon>Eukaryota</taxon>
        <taxon>Metazoa</taxon>
        <taxon>Ecdysozoa</taxon>
        <taxon>Arthropoda</taxon>
        <taxon>Chelicerata</taxon>
        <taxon>Arachnida</taxon>
        <taxon>Acari</taxon>
        <taxon>Parasitiformes</taxon>
        <taxon>Ixodida</taxon>
        <taxon>Ixodoidea</taxon>
        <taxon>Ixodidae</taxon>
        <taxon>Rhipicephalinae</taxon>
        <taxon>Rhipicephalus</taxon>
        <taxon>Rhipicephalus</taxon>
    </lineage>
</organism>
<feature type="chain" id="PRO_5007285634" evidence="6">
    <location>
        <begin position="28"/>
        <end position="327"/>
    </location>
</feature>
<reference evidence="7" key="1">
    <citation type="journal article" date="2016" name="Ticks Tick Borne Dis.">
        <title>De novo assembly and annotation of the salivary gland transcriptome of Rhipicephalus appendiculatus male and female ticks during blood feeding.</title>
        <authorList>
            <person name="de Castro M.H."/>
            <person name="de Klerk D."/>
            <person name="Pienaar R."/>
            <person name="Latif A.A."/>
            <person name="Rees D.J."/>
            <person name="Mans B.J."/>
        </authorList>
    </citation>
    <scope>NUCLEOTIDE SEQUENCE</scope>
    <source>
        <tissue evidence="7">Salivary glands</tissue>
    </source>
</reference>